<feature type="transmembrane region" description="Helical" evidence="10">
    <location>
        <begin position="193"/>
        <end position="217"/>
    </location>
</feature>
<dbReference type="EMBL" id="JBEPMA010000001">
    <property type="protein sequence ID" value="MET3616664.1"/>
    <property type="molecule type" value="Genomic_DNA"/>
</dbReference>
<evidence type="ECO:0000256" key="5">
    <source>
        <dbReference type="ARBA" id="ARBA00022692"/>
    </source>
</evidence>
<proteinExistence type="predicted"/>
<dbReference type="Pfam" id="PF02386">
    <property type="entry name" value="TrkH"/>
    <property type="match status" value="1"/>
</dbReference>
<evidence type="ECO:0000256" key="1">
    <source>
        <dbReference type="ARBA" id="ARBA00004651"/>
    </source>
</evidence>
<comment type="caution">
    <text evidence="11">The sequence shown here is derived from an EMBL/GenBank/DDBJ whole genome shotgun (WGS) entry which is preliminary data.</text>
</comment>
<keyword evidence="2" id="KW-0813">Transport</keyword>
<feature type="transmembrane region" description="Helical" evidence="10">
    <location>
        <begin position="17"/>
        <end position="39"/>
    </location>
</feature>
<dbReference type="InterPro" id="IPR003445">
    <property type="entry name" value="Cat_transpt"/>
</dbReference>
<feature type="transmembrane region" description="Helical" evidence="10">
    <location>
        <begin position="79"/>
        <end position="103"/>
    </location>
</feature>
<dbReference type="InterPro" id="IPR004772">
    <property type="entry name" value="TrkH"/>
</dbReference>
<accession>A0ABV2J7B6</accession>
<evidence type="ECO:0000256" key="3">
    <source>
        <dbReference type="ARBA" id="ARBA00022475"/>
    </source>
</evidence>
<keyword evidence="4" id="KW-0633">Potassium transport</keyword>
<keyword evidence="8" id="KW-0406">Ion transport</keyword>
<dbReference type="Proteomes" id="UP001549162">
    <property type="component" value="Unassembled WGS sequence"/>
</dbReference>
<keyword evidence="6" id="KW-0630">Potassium</keyword>
<sequence>MEIIELFLKKIKKNPPLVVAMSFFIVILIGAFLLNLPIASNNGQSIGFLNALFTATSATCVTGLIVVNTAAHWTVFGKFVIIALIQIGGLGTMVFISLISIVFNKKIGLTQRIMLKEQISFDSITGIVKLAKYIIQFSVGCELVGAIILAFKFIPDFGIKKGILFSGFHSISAFCNAGFDLIGNSIMNYTNNILINLTIAFLIIIGGLGFTVCLDVFEKKNFNNLFLHSKVAITISAVLIFLGMFGFLVLEYNKDAYEGLNFGGKALASFFMSVSSRTAGFNSVDLSKISDSSVVLTVLLMFIGASPASTGGGIKTTTFGVLLFSTISIMRGNEHTEIFHKTISIETLLKALCIFFIASGLILLSSMGLTIIEDGQFAYLDILYETVSAFGTVGVSRGITSSLQSLSKLIIIGLMYIGRVGPATLAIALINRKTKKHIKYAHGKIIVG</sequence>
<feature type="transmembrane region" description="Helical" evidence="10">
    <location>
        <begin position="163"/>
        <end position="187"/>
    </location>
</feature>
<dbReference type="PANTHER" id="PTHR32024:SF1">
    <property type="entry name" value="KTR SYSTEM POTASSIUM UPTAKE PROTEIN B"/>
    <property type="match status" value="1"/>
</dbReference>
<keyword evidence="3" id="KW-1003">Cell membrane</keyword>
<feature type="transmembrane region" description="Helical" evidence="10">
    <location>
        <begin position="133"/>
        <end position="151"/>
    </location>
</feature>
<organism evidence="11 12">
    <name type="scientific">Peptoniphilus olsenii</name>
    <dbReference type="NCBI Taxonomy" id="411570"/>
    <lineage>
        <taxon>Bacteria</taxon>
        <taxon>Bacillati</taxon>
        <taxon>Bacillota</taxon>
        <taxon>Tissierellia</taxon>
        <taxon>Tissierellales</taxon>
        <taxon>Peptoniphilaceae</taxon>
        <taxon>Peptoniphilus</taxon>
    </lineage>
</organism>
<evidence type="ECO:0000256" key="9">
    <source>
        <dbReference type="ARBA" id="ARBA00023136"/>
    </source>
</evidence>
<reference evidence="11 12" key="1">
    <citation type="submission" date="2024-06" db="EMBL/GenBank/DDBJ databases">
        <title>Genomic Encyclopedia of Type Strains, Phase IV (KMG-IV): sequencing the most valuable type-strain genomes for metagenomic binning, comparative biology and taxonomic classification.</title>
        <authorList>
            <person name="Goeker M."/>
        </authorList>
    </citation>
    <scope>NUCLEOTIDE SEQUENCE [LARGE SCALE GENOMIC DNA]</scope>
    <source>
        <strain evidence="11 12">DSM 21460</strain>
    </source>
</reference>
<protein>
    <submittedName>
        <fullName evidence="11">Trk system potassium uptake protein TrkH</fullName>
    </submittedName>
</protein>
<dbReference type="RefSeq" id="WP_354366666.1">
    <property type="nucleotide sequence ID" value="NZ_JBEPMA010000001.1"/>
</dbReference>
<dbReference type="NCBIfam" id="TIGR00933">
    <property type="entry name" value="2a38"/>
    <property type="match status" value="1"/>
</dbReference>
<keyword evidence="7 10" id="KW-1133">Transmembrane helix</keyword>
<evidence type="ECO:0000256" key="6">
    <source>
        <dbReference type="ARBA" id="ARBA00022958"/>
    </source>
</evidence>
<keyword evidence="9 10" id="KW-0472">Membrane</keyword>
<keyword evidence="12" id="KW-1185">Reference proteome</keyword>
<feature type="transmembrane region" description="Helical" evidence="10">
    <location>
        <begin position="45"/>
        <end position="67"/>
    </location>
</feature>
<evidence type="ECO:0000256" key="2">
    <source>
        <dbReference type="ARBA" id="ARBA00022448"/>
    </source>
</evidence>
<evidence type="ECO:0000313" key="12">
    <source>
        <dbReference type="Proteomes" id="UP001549162"/>
    </source>
</evidence>
<feature type="transmembrane region" description="Helical" evidence="10">
    <location>
        <begin position="229"/>
        <end position="250"/>
    </location>
</feature>
<evidence type="ECO:0000256" key="7">
    <source>
        <dbReference type="ARBA" id="ARBA00022989"/>
    </source>
</evidence>
<evidence type="ECO:0000313" key="11">
    <source>
        <dbReference type="EMBL" id="MET3616664.1"/>
    </source>
</evidence>
<evidence type="ECO:0000256" key="10">
    <source>
        <dbReference type="SAM" id="Phobius"/>
    </source>
</evidence>
<feature type="transmembrane region" description="Helical" evidence="10">
    <location>
        <begin position="351"/>
        <end position="372"/>
    </location>
</feature>
<dbReference type="PANTHER" id="PTHR32024">
    <property type="entry name" value="TRK SYSTEM POTASSIUM UPTAKE PROTEIN TRKG-RELATED"/>
    <property type="match status" value="1"/>
</dbReference>
<gene>
    <name evidence="11" type="ORF">ABID14_000284</name>
</gene>
<keyword evidence="5 10" id="KW-0812">Transmembrane</keyword>
<comment type="subcellular location">
    <subcellularLocation>
        <location evidence="1">Cell membrane</location>
        <topology evidence="1">Multi-pass membrane protein</topology>
    </subcellularLocation>
</comment>
<name>A0ABV2J7B6_9FIRM</name>
<evidence type="ECO:0000256" key="4">
    <source>
        <dbReference type="ARBA" id="ARBA00022538"/>
    </source>
</evidence>
<evidence type="ECO:0000256" key="8">
    <source>
        <dbReference type="ARBA" id="ARBA00023065"/>
    </source>
</evidence>
<feature type="transmembrane region" description="Helical" evidence="10">
    <location>
        <begin position="409"/>
        <end position="430"/>
    </location>
</feature>